<dbReference type="EMBL" id="LAZR01020509">
    <property type="protein sequence ID" value="KKL88634.1"/>
    <property type="molecule type" value="Genomic_DNA"/>
</dbReference>
<reference evidence="1" key="1">
    <citation type="journal article" date="2015" name="Nature">
        <title>Complex archaea that bridge the gap between prokaryotes and eukaryotes.</title>
        <authorList>
            <person name="Spang A."/>
            <person name="Saw J.H."/>
            <person name="Jorgensen S.L."/>
            <person name="Zaremba-Niedzwiedzka K."/>
            <person name="Martijn J."/>
            <person name="Lind A.E."/>
            <person name="van Eijk R."/>
            <person name="Schleper C."/>
            <person name="Guy L."/>
            <person name="Ettema T.J."/>
        </authorList>
    </citation>
    <scope>NUCLEOTIDE SEQUENCE</scope>
</reference>
<name>A0A0F9FQ30_9ZZZZ</name>
<protein>
    <submittedName>
        <fullName evidence="1">Uncharacterized protein</fullName>
    </submittedName>
</protein>
<comment type="caution">
    <text evidence="1">The sequence shown here is derived from an EMBL/GenBank/DDBJ whole genome shotgun (WGS) entry which is preliminary data.</text>
</comment>
<proteinExistence type="predicted"/>
<organism evidence="1">
    <name type="scientific">marine sediment metagenome</name>
    <dbReference type="NCBI Taxonomy" id="412755"/>
    <lineage>
        <taxon>unclassified sequences</taxon>
        <taxon>metagenomes</taxon>
        <taxon>ecological metagenomes</taxon>
    </lineage>
</organism>
<sequence>MASDIDTLDPIGEVVKIAGREFTQRPLGLRGTARLLDVLATAMANTGSFELFQQIGDVDVSDPSSIDVDKIFPILLQTVRTIPDVLPKLLAIALRAPDDEEFLAEEARPIEAVQVIKTFITQNDIPPLIKDFTEVTSLFSQTVAQATGSPSEAESAS</sequence>
<accession>A0A0F9FQ30</accession>
<evidence type="ECO:0000313" key="1">
    <source>
        <dbReference type="EMBL" id="KKL88634.1"/>
    </source>
</evidence>
<dbReference type="AlphaFoldDB" id="A0A0F9FQ30"/>
<gene>
    <name evidence="1" type="ORF">LCGC14_1922730</name>
</gene>